<evidence type="ECO:0000313" key="2">
    <source>
        <dbReference type="EMBL" id="AVK77508.1"/>
    </source>
</evidence>
<feature type="domain" description="BTB" evidence="1">
    <location>
        <begin position="20"/>
        <end position="115"/>
    </location>
</feature>
<reference evidence="2" key="1">
    <citation type="journal article" date="2018" name="Nat. Commun.">
        <title>Diversity and evolution of the emerging Pandoraviridae family.</title>
        <authorList>
            <person name="Legendre M."/>
            <person name="Fabre E."/>
            <person name="Poirot O."/>
            <person name="Jeudy S."/>
            <person name="Lartigue A."/>
            <person name="Alempic J.M."/>
            <person name="Beucher L."/>
            <person name="Philippe N."/>
            <person name="Bertaux L."/>
            <person name="Christo-Foroux E."/>
            <person name="Labadie K."/>
            <person name="Coute Y."/>
            <person name="Abergel C."/>
            <person name="Claverie J.M."/>
        </authorList>
    </citation>
    <scope>NUCLEOTIDE SEQUENCE [LARGE SCALE GENOMIC DNA]</scope>
    <source>
        <strain evidence="2">Macleodensis</strain>
    </source>
</reference>
<dbReference type="EMBL" id="MG011691">
    <property type="protein sequence ID" value="AVK77508.1"/>
    <property type="molecule type" value="Genomic_DNA"/>
</dbReference>
<dbReference type="Proteomes" id="UP000249758">
    <property type="component" value="Segment"/>
</dbReference>
<dbReference type="KEGG" id="vg:36841963"/>
<dbReference type="InterPro" id="IPR011333">
    <property type="entry name" value="SKP1/BTB/POZ_sf"/>
</dbReference>
<proteinExistence type="predicted"/>
<protein>
    <submittedName>
        <fullName evidence="2">BTB incomplete domain containing protein</fullName>
    </submittedName>
</protein>
<gene>
    <name evidence="2" type="ORF">pmac_cds_820</name>
</gene>
<dbReference type="GeneID" id="36841963"/>
<accession>A0A2U7UG68</accession>
<dbReference type="InterPro" id="IPR000210">
    <property type="entry name" value="BTB/POZ_dom"/>
</dbReference>
<dbReference type="Gene3D" id="3.30.710.10">
    <property type="entry name" value="Potassium Channel Kv1.1, Chain A"/>
    <property type="match status" value="1"/>
</dbReference>
<dbReference type="PROSITE" id="PS50097">
    <property type="entry name" value="BTB"/>
    <property type="match status" value="1"/>
</dbReference>
<name>A0A2U7UG68_9VIRU</name>
<dbReference type="RefSeq" id="YP_009481504.1">
    <property type="nucleotide sequence ID" value="NC_037665.1"/>
</dbReference>
<dbReference type="CDD" id="cd18186">
    <property type="entry name" value="BTB_POZ_ZBTB_KLHL-like"/>
    <property type="match status" value="1"/>
</dbReference>
<sequence length="425" mass="47834">MSKHDQRADSILAEMRHTQCDCMIEIVHTGDDDDRTDAADAAPTTILAHRAILARASYFLALFQHNDPTRILHRDDQGRRVVRSVYRIRLPPTLNIDAVRSVVECLYHGRGSTRPGEQDIDPIDRVEAILFLGAPAHYIPKLVRSVIHTLMHDIALAKEAADRHYDRPLDGVIDTHDPETKREDEANARLRLAWFVRRVADSDMPLAIKTNLLAYTLYALPDTERDQISDCHHQLVAGLRAYRPEARVGDAHTDGQGRRWRMLHLAFGCVGLAPALAATITWQDLDFTVAARFVDNEEGESFMIYAQCRPHDEALGPMADATSGKPVGLIDVERRAAVFTLRTYHPIDDVRVESFNGDYALDDYARRPGLPKGAISVPHALVTGWSLYSKPRRSRSSHCVYGLGYANRKRRDLLACEVDILVEEL</sequence>
<organism evidence="2">
    <name type="scientific">Pandoravirus macleodensis</name>
    <dbReference type="NCBI Taxonomy" id="2107707"/>
    <lineage>
        <taxon>Viruses</taxon>
        <taxon>Pandoravirus</taxon>
    </lineage>
</organism>
<evidence type="ECO:0000259" key="1">
    <source>
        <dbReference type="PROSITE" id="PS50097"/>
    </source>
</evidence>